<dbReference type="NCBIfam" id="NF001899">
    <property type="entry name" value="PRK00654.1-2"/>
    <property type="match status" value="1"/>
</dbReference>
<feature type="binding site" evidence="11">
    <location>
        <position position="15"/>
    </location>
    <ligand>
        <name>ADP-alpha-D-glucose</name>
        <dbReference type="ChEBI" id="CHEBI:57498"/>
    </ligand>
</feature>
<accession>A0ABY5TQD9</accession>
<dbReference type="HAMAP" id="MF_00484">
    <property type="entry name" value="Glycogen_synth"/>
    <property type="match status" value="1"/>
</dbReference>
<dbReference type="PANTHER" id="PTHR45825:SF11">
    <property type="entry name" value="ALPHA AMYLASE DOMAIN-CONTAINING PROTEIN"/>
    <property type="match status" value="1"/>
</dbReference>
<evidence type="ECO:0000256" key="8">
    <source>
        <dbReference type="ARBA" id="ARBA00022679"/>
    </source>
</evidence>
<evidence type="ECO:0000256" key="4">
    <source>
        <dbReference type="ARBA" id="ARBA00010281"/>
    </source>
</evidence>
<comment type="function">
    <text evidence="2 11">Synthesizes alpha-1,4-glucan chains using ADP-glucose.</text>
</comment>
<evidence type="ECO:0000259" key="12">
    <source>
        <dbReference type="Pfam" id="PF00534"/>
    </source>
</evidence>
<dbReference type="Proteomes" id="UP001059934">
    <property type="component" value="Chromosome"/>
</dbReference>
<comment type="catalytic activity">
    <reaction evidence="1 11">
        <text>[(1-&gt;4)-alpha-D-glucosyl](n) + ADP-alpha-D-glucose = [(1-&gt;4)-alpha-D-glucosyl](n+1) + ADP + H(+)</text>
        <dbReference type="Rhea" id="RHEA:18189"/>
        <dbReference type="Rhea" id="RHEA-COMP:9584"/>
        <dbReference type="Rhea" id="RHEA-COMP:9587"/>
        <dbReference type="ChEBI" id="CHEBI:15378"/>
        <dbReference type="ChEBI" id="CHEBI:15444"/>
        <dbReference type="ChEBI" id="CHEBI:57498"/>
        <dbReference type="ChEBI" id="CHEBI:456216"/>
        <dbReference type="EC" id="2.4.1.21"/>
    </reaction>
</comment>
<dbReference type="GO" id="GO:0009011">
    <property type="term" value="F:alpha-1,4-glucan glucosyltransferase (ADP-glucose donor) activity"/>
    <property type="evidence" value="ECO:0007669"/>
    <property type="project" value="UniProtKB-EC"/>
</dbReference>
<keyword evidence="15" id="KW-1185">Reference proteome</keyword>
<feature type="domain" description="Glycosyl transferase family 1" evidence="12">
    <location>
        <begin position="295"/>
        <end position="448"/>
    </location>
</feature>
<keyword evidence="9 11" id="KW-0320">Glycogen biosynthesis</keyword>
<evidence type="ECO:0000256" key="10">
    <source>
        <dbReference type="ARBA" id="ARBA00031722"/>
    </source>
</evidence>
<dbReference type="SUPFAM" id="SSF53756">
    <property type="entry name" value="UDP-Glycosyltransferase/glycogen phosphorylase"/>
    <property type="match status" value="1"/>
</dbReference>
<evidence type="ECO:0000256" key="9">
    <source>
        <dbReference type="ARBA" id="ARBA00023056"/>
    </source>
</evidence>
<dbReference type="Pfam" id="PF08323">
    <property type="entry name" value="Glyco_transf_5"/>
    <property type="match status" value="1"/>
</dbReference>
<evidence type="ECO:0000313" key="15">
    <source>
        <dbReference type="Proteomes" id="UP001059934"/>
    </source>
</evidence>
<evidence type="ECO:0000256" key="2">
    <source>
        <dbReference type="ARBA" id="ARBA00002764"/>
    </source>
</evidence>
<comment type="similarity">
    <text evidence="4 11">Belongs to the glycosyltransferase 1 family. Bacterial/plant glycogen synthase subfamily.</text>
</comment>
<gene>
    <name evidence="11 14" type="primary">glgA</name>
    <name evidence="14" type="ORF">NYF23_05440</name>
</gene>
<evidence type="ECO:0000313" key="14">
    <source>
        <dbReference type="EMBL" id="UVW36053.1"/>
    </source>
</evidence>
<dbReference type="InterPro" id="IPR013534">
    <property type="entry name" value="Starch_synth_cat_dom"/>
</dbReference>
<dbReference type="EC" id="2.4.1.21" evidence="5 11"/>
<comment type="pathway">
    <text evidence="3 11">Glycan biosynthesis; glycogen biosynthesis.</text>
</comment>
<dbReference type="EMBL" id="CP103416">
    <property type="protein sequence ID" value="UVW36053.1"/>
    <property type="molecule type" value="Genomic_DNA"/>
</dbReference>
<dbReference type="CDD" id="cd03791">
    <property type="entry name" value="GT5_Glycogen_synthase_DULL1-like"/>
    <property type="match status" value="1"/>
</dbReference>
<sequence length="491" mass="54774">MNILFACSELYPLIKTGGLADVAYNLPLALQRQGHAVRIVLPAYRSLLNNLSHLKAVGQITTTIQGYDVSLLKTNLKNTDIPVYLVHCPALFDRPGGPYGEYSGSGSGWEDNAQRFGLFCRIVTLIGVNRAGLDWQPDLVHCNDWHTGLVPLLLKVYKSRPKSLFTIHNLAYQGLFSKADFTALKLPEIVDNVRLWDFRAVEFYGKMSFIKAGIVFADTVNTVSRGYAQEVLTTKFGCGLHGLLRFIGQRFCGIGNGIDNNLWDPGNDHFIETLYGPSSLHRKIFNKLALQAEFHLPSNHERLLIGVVSRLTDQKGIDLILDALPLIMQQSLDLVVLGSGDKNIEQALLQAVRKYPGRLSVKLIYDERIAHLIIAGADALLIPSRYEPCGLTQMYAQRYGTVPVAHGVGGLADTIIDIPPYSEDIADATGVLFWEHSVNALFEALLRLEFVYGNLLLWRELQRAGMRENFSWDQSAKVYADLYQSLLPELM</sequence>
<protein>
    <recommendedName>
        <fullName evidence="6 11">Glycogen synthase</fullName>
        <ecNumber evidence="5 11">2.4.1.21</ecNumber>
    </recommendedName>
    <alternativeName>
        <fullName evidence="10 11">Starch [bacterial glycogen] synthase</fullName>
    </alternativeName>
</protein>
<evidence type="ECO:0000256" key="11">
    <source>
        <dbReference type="HAMAP-Rule" id="MF_00484"/>
    </source>
</evidence>
<evidence type="ECO:0000256" key="6">
    <source>
        <dbReference type="ARBA" id="ARBA00019935"/>
    </source>
</evidence>
<keyword evidence="8 11" id="KW-0808">Transferase</keyword>
<evidence type="ECO:0000256" key="7">
    <source>
        <dbReference type="ARBA" id="ARBA00022676"/>
    </source>
</evidence>
<proteinExistence type="inferred from homology"/>
<evidence type="ECO:0000256" key="3">
    <source>
        <dbReference type="ARBA" id="ARBA00004964"/>
    </source>
</evidence>
<dbReference type="Pfam" id="PF00534">
    <property type="entry name" value="Glycos_transf_1"/>
    <property type="match status" value="1"/>
</dbReference>
<dbReference type="NCBIfam" id="TIGR02095">
    <property type="entry name" value="glgA"/>
    <property type="match status" value="1"/>
</dbReference>
<dbReference type="Gene3D" id="3.40.50.2000">
    <property type="entry name" value="Glycogen Phosphorylase B"/>
    <property type="match status" value="2"/>
</dbReference>
<reference evidence="14" key="1">
    <citation type="submission" date="2022-08" db="EMBL/GenBank/DDBJ databases">
        <title>Catabolic pathway analysis in culturable SAR92 clade bacteria reveals their overlooked roles in DMSP degradation in coastal seas.</title>
        <authorList>
            <person name="He X."/>
            <person name="Zhang X."/>
            <person name="Zhang Y."/>
        </authorList>
    </citation>
    <scope>NUCLEOTIDE SEQUENCE</scope>
    <source>
        <strain evidence="14">H455</strain>
    </source>
</reference>
<evidence type="ECO:0000256" key="5">
    <source>
        <dbReference type="ARBA" id="ARBA00012588"/>
    </source>
</evidence>
<keyword evidence="7 11" id="KW-0328">Glycosyltransferase</keyword>
<dbReference type="InterPro" id="IPR011835">
    <property type="entry name" value="GS/SS"/>
</dbReference>
<evidence type="ECO:0000256" key="1">
    <source>
        <dbReference type="ARBA" id="ARBA00001478"/>
    </source>
</evidence>
<dbReference type="InterPro" id="IPR001296">
    <property type="entry name" value="Glyco_trans_1"/>
</dbReference>
<evidence type="ECO:0000259" key="13">
    <source>
        <dbReference type="Pfam" id="PF08323"/>
    </source>
</evidence>
<organism evidence="14 15">
    <name type="scientific">SAR92 clade bacterium H455</name>
    <dbReference type="NCBI Taxonomy" id="2974818"/>
    <lineage>
        <taxon>Bacteria</taxon>
        <taxon>Pseudomonadati</taxon>
        <taxon>Pseudomonadota</taxon>
        <taxon>Gammaproteobacteria</taxon>
        <taxon>Cellvibrionales</taxon>
        <taxon>Porticoccaceae</taxon>
        <taxon>SAR92 clade</taxon>
    </lineage>
</organism>
<dbReference type="PANTHER" id="PTHR45825">
    <property type="entry name" value="GRANULE-BOUND STARCH SYNTHASE 1, CHLOROPLASTIC/AMYLOPLASTIC"/>
    <property type="match status" value="1"/>
</dbReference>
<feature type="domain" description="Starch synthase catalytic" evidence="13">
    <location>
        <begin position="2"/>
        <end position="245"/>
    </location>
</feature>
<name>A0ABY5TQD9_9GAMM</name>